<dbReference type="EMBL" id="CM046107">
    <property type="protein sequence ID" value="KAI8431924.1"/>
    <property type="molecule type" value="Genomic_DNA"/>
</dbReference>
<evidence type="ECO:0000313" key="1">
    <source>
        <dbReference type="EMBL" id="KAI8431924.1"/>
    </source>
</evidence>
<accession>A0ACC0K6B4</accession>
<name>A0ACC0K6B4_CHOFU</name>
<comment type="caution">
    <text evidence="1">The sequence shown here is derived from an EMBL/GenBank/DDBJ whole genome shotgun (WGS) entry which is preliminary data.</text>
</comment>
<dbReference type="Proteomes" id="UP001064048">
    <property type="component" value="Chromosome 7"/>
</dbReference>
<sequence>MPLAQSDSFKQNCFFWKVFGLWPGRTPNKYYKYFSFAYLMTTLAAYNALLTLNLYYTPRQIDLFIHEVIFYFTEIAISTKACMIIFKRKQIVSIFELLDCDEFKRNDSTGHQIVENHNSYYKLYYKIVFVVSHFTYLSQVLLPVIGMLIFKTSLDLPICEYYFLSEQYKDNYFTLIFVYQSVGMYGHMMYNVNIDTLIVGFMLLAIAQMKEIINAIMFVQYGVGAACICVTMCGFVLPDLKIETFIFMVGYFFVMNLQVFVPSWLGTQLRFESQELMVAAYKSDWIPRSKSYRQSIKLFLERAKHPVVITGLKIFPLSLATYISVMKMAYSCFTLVRFIKDRQEH</sequence>
<proteinExistence type="predicted"/>
<evidence type="ECO:0000313" key="2">
    <source>
        <dbReference type="Proteomes" id="UP001064048"/>
    </source>
</evidence>
<protein>
    <submittedName>
        <fullName evidence="1">Uncharacterized protein</fullName>
    </submittedName>
</protein>
<keyword evidence="2" id="KW-1185">Reference proteome</keyword>
<gene>
    <name evidence="1" type="ORF">MSG28_004467</name>
</gene>
<reference evidence="1 2" key="1">
    <citation type="journal article" date="2022" name="Genome Biol. Evol.">
        <title>The Spruce Budworm Genome: Reconstructing the Evolutionary History of Antifreeze Proteins.</title>
        <authorList>
            <person name="Beliveau C."/>
            <person name="Gagne P."/>
            <person name="Picq S."/>
            <person name="Vernygora O."/>
            <person name="Keeling C.I."/>
            <person name="Pinkney K."/>
            <person name="Doucet D."/>
            <person name="Wen F."/>
            <person name="Johnston J.S."/>
            <person name="Maaroufi H."/>
            <person name="Boyle B."/>
            <person name="Laroche J."/>
            <person name="Dewar K."/>
            <person name="Juretic N."/>
            <person name="Blackburn G."/>
            <person name="Nisole A."/>
            <person name="Brunet B."/>
            <person name="Brandao M."/>
            <person name="Lumley L."/>
            <person name="Duan J."/>
            <person name="Quan G."/>
            <person name="Lucarotti C.J."/>
            <person name="Roe A.D."/>
            <person name="Sperling F.A.H."/>
            <person name="Levesque R.C."/>
            <person name="Cusson M."/>
        </authorList>
    </citation>
    <scope>NUCLEOTIDE SEQUENCE [LARGE SCALE GENOMIC DNA]</scope>
    <source>
        <strain evidence="1">Glfc:IPQL:Cfum</strain>
    </source>
</reference>
<organism evidence="1 2">
    <name type="scientific">Choristoneura fumiferana</name>
    <name type="common">Spruce budworm moth</name>
    <name type="synonym">Archips fumiferana</name>
    <dbReference type="NCBI Taxonomy" id="7141"/>
    <lineage>
        <taxon>Eukaryota</taxon>
        <taxon>Metazoa</taxon>
        <taxon>Ecdysozoa</taxon>
        <taxon>Arthropoda</taxon>
        <taxon>Hexapoda</taxon>
        <taxon>Insecta</taxon>
        <taxon>Pterygota</taxon>
        <taxon>Neoptera</taxon>
        <taxon>Endopterygota</taxon>
        <taxon>Lepidoptera</taxon>
        <taxon>Glossata</taxon>
        <taxon>Ditrysia</taxon>
        <taxon>Tortricoidea</taxon>
        <taxon>Tortricidae</taxon>
        <taxon>Tortricinae</taxon>
        <taxon>Choristoneura</taxon>
    </lineage>
</organism>